<reference evidence="3" key="1">
    <citation type="journal article" date="2020" name="Stud. Mycol.">
        <title>101 Dothideomycetes genomes: a test case for predicting lifestyles and emergence of pathogens.</title>
        <authorList>
            <person name="Haridas S."/>
            <person name="Albert R."/>
            <person name="Binder M."/>
            <person name="Bloem J."/>
            <person name="Labutti K."/>
            <person name="Salamov A."/>
            <person name="Andreopoulos B."/>
            <person name="Baker S."/>
            <person name="Barry K."/>
            <person name="Bills G."/>
            <person name="Bluhm B."/>
            <person name="Cannon C."/>
            <person name="Castanera R."/>
            <person name="Culley D."/>
            <person name="Daum C."/>
            <person name="Ezra D."/>
            <person name="Gonzalez J."/>
            <person name="Henrissat B."/>
            <person name="Kuo A."/>
            <person name="Liang C."/>
            <person name="Lipzen A."/>
            <person name="Lutzoni F."/>
            <person name="Magnuson J."/>
            <person name="Mondo S."/>
            <person name="Nolan M."/>
            <person name="Ohm R."/>
            <person name="Pangilinan J."/>
            <person name="Park H.-J."/>
            <person name="Ramirez L."/>
            <person name="Alfaro M."/>
            <person name="Sun H."/>
            <person name="Tritt A."/>
            <person name="Yoshinaga Y."/>
            <person name="Zwiers L.-H."/>
            <person name="Turgeon B."/>
            <person name="Goodwin S."/>
            <person name="Spatafora J."/>
            <person name="Crous P."/>
            <person name="Grigoriev I."/>
        </authorList>
    </citation>
    <scope>NUCLEOTIDE SEQUENCE</scope>
    <source>
        <strain evidence="3">CBS 115976</strain>
    </source>
</reference>
<dbReference type="Gene3D" id="1.10.510.10">
    <property type="entry name" value="Transferase(Phosphotransferase) domain 1"/>
    <property type="match status" value="2"/>
</dbReference>
<gene>
    <name evidence="3" type="ORF">BT63DRAFT_413165</name>
</gene>
<dbReference type="InterPro" id="IPR010730">
    <property type="entry name" value="HET"/>
</dbReference>
<sequence>MTSQTVRDRLSEVAKRHTSLQKVLAALGRSTSRQPDQSDFNTTRSVTNDFSAQAQHEGQVGQTGANGKPNWIIEHGDVEAQDAQPHEERPALPTTTQNNAPTEGVEGLPITTVPQRQNTNSIRSEYDKLKDEVNLKMDENLIGLDGKQHYLPEPDADSFVFDKRIKAALPDATEALVQFIVEQAPKTFLITLLSVENAEKALLAMQAFQNHSFTDKYLPVAYLTTTDTTTPLKPTQICSHDWESEEDHCHHCHPGSDAVYYGHQCQYKEPLSAFHHVCWGRSRFKDFYTKQWSFCFQKFDTEVFQYDPIEDKRVIPVFIAKEASGKMGNFSDVQAAWMLKDYLILKDEFMNQGSEDTTPLIPDIAPGQKTLSVAIKTLKNLPEKDYNIRQEWRRESQAHKDLNELRNEHIIKGFAAFAQDGKYHLLLEWADGGSLQDFWKSNPTPQISTSHMKELLTQLLGLADALHCMHTTKRARSPGGGRSRRGSSVSHKSAKDYQPGAMDGKDAPRGRPFPTVLVESPPEEEHGIQINIEGENGNRIAHKENSGFENWRHGDIKPDNILLFKDDAKWLGTLKLADLGRAKLHKEVTSKRKFIEIDKWHTQKYEPPDVFIGQGDHSMSRLYDIWSLGCVFLEALVWVLYGETELHKFIATTEIAAAQGTPFWTRRGRAGAKVSEIATMWMGHILELDPECSGGKRTAISELLTLIKDKMLVVKLPTNTDQPAKGDRINAQMLEAELQRILERGEQDETYLWTKADRANVRLPPFGTAAIESLEQTPLHASDGARPAFLEIPGNVRNPSATTVRRNNTYSHNMNSRWDLIVDDIFSEETLKLVLKDSHDHSEYFDVQSQICDVCSSLDLSQPEAYPTRTVSNLELGSEDGCELCGMILRKAKAAGLGADDPVTLMQGAGRINLNGRESAALRVCCYYDTSFEGPQPDIKYPLGLPRIPEAGDQTHVEILKAWLKDCDQEHTCVPPAKSYCPRRLISVGKGGVSPSCKVVETKDLTPQERIDLKYIALSHPWGTSIDNNRKRQHFKATKAKLPQLRKKIKDSDLPANFRHALTVTRFLEIKYLWVDSICVLQKEGDNKSDDQGDFYEEAPFMQDIYSSAYCVLAASSAHGMWTGFLNEREERSVVRLPVDKYDPEANSHYYISETVDDFERDVIESPLSQRGWVLQERALARRTIYFTNNQTYFECGHGIRCETLSKLKSTEAAFLGDCDFPTYAAEGNIGAKLYLFTRLYQDYSRLSFSEYTDRPVAISGLEQRLTKAFARNHGNGGSGAGIFEHRSHRWLLWIRAADEDVSTLERVVFDPANFSSAGAVTGQGPRMHAPPSWSWMAYKGAVSFLEPPKGSVRWNKALQINLTGTETTSWLHAADSLWIKAPVLELVEDASQLFDKMNLTYDIPDEAKQRTKKVVVIGTLGRQDDPIATQYVLVISPKEHSDTGVYERIGAGYMPNKFLKSGSTQQEMILIH</sequence>
<feature type="region of interest" description="Disordered" evidence="1">
    <location>
        <begin position="80"/>
        <end position="108"/>
    </location>
</feature>
<evidence type="ECO:0000313" key="3">
    <source>
        <dbReference type="EMBL" id="KAF2670438.1"/>
    </source>
</evidence>
<dbReference type="Gene3D" id="3.30.200.20">
    <property type="entry name" value="Phosphorylase Kinase, domain 1"/>
    <property type="match status" value="1"/>
</dbReference>
<accession>A0A6A6UH69</accession>
<organism evidence="3 4">
    <name type="scientific">Microthyrium microscopicum</name>
    <dbReference type="NCBI Taxonomy" id="703497"/>
    <lineage>
        <taxon>Eukaryota</taxon>
        <taxon>Fungi</taxon>
        <taxon>Dikarya</taxon>
        <taxon>Ascomycota</taxon>
        <taxon>Pezizomycotina</taxon>
        <taxon>Dothideomycetes</taxon>
        <taxon>Dothideomycetes incertae sedis</taxon>
        <taxon>Microthyriales</taxon>
        <taxon>Microthyriaceae</taxon>
        <taxon>Microthyrium</taxon>
    </lineage>
</organism>
<evidence type="ECO:0000313" key="4">
    <source>
        <dbReference type="Proteomes" id="UP000799302"/>
    </source>
</evidence>
<dbReference type="OrthoDB" id="4062651at2759"/>
<feature type="domain" description="Protein kinase" evidence="2">
    <location>
        <begin position="344"/>
        <end position="707"/>
    </location>
</feature>
<proteinExistence type="predicted"/>
<dbReference type="PROSITE" id="PS50011">
    <property type="entry name" value="PROTEIN_KINASE_DOM"/>
    <property type="match status" value="1"/>
</dbReference>
<protein>
    <submittedName>
        <fullName evidence="3">HET-domain-containing protein</fullName>
    </submittedName>
</protein>
<name>A0A6A6UH69_9PEZI</name>
<dbReference type="InterPro" id="IPR011009">
    <property type="entry name" value="Kinase-like_dom_sf"/>
</dbReference>
<dbReference type="PANTHER" id="PTHR33112:SF10">
    <property type="entry name" value="TOL"/>
    <property type="match status" value="1"/>
</dbReference>
<dbReference type="CDD" id="cd00180">
    <property type="entry name" value="PKc"/>
    <property type="match status" value="1"/>
</dbReference>
<evidence type="ECO:0000259" key="2">
    <source>
        <dbReference type="PROSITE" id="PS50011"/>
    </source>
</evidence>
<feature type="region of interest" description="Disordered" evidence="1">
    <location>
        <begin position="472"/>
        <end position="525"/>
    </location>
</feature>
<dbReference type="Pfam" id="PF00069">
    <property type="entry name" value="Pkinase"/>
    <property type="match status" value="1"/>
</dbReference>
<dbReference type="SUPFAM" id="SSF56112">
    <property type="entry name" value="Protein kinase-like (PK-like)"/>
    <property type="match status" value="1"/>
</dbReference>
<feature type="compositionally biased region" description="Basic and acidic residues" evidence="1">
    <location>
        <begin position="80"/>
        <end position="90"/>
    </location>
</feature>
<dbReference type="GO" id="GO:0004672">
    <property type="term" value="F:protein kinase activity"/>
    <property type="evidence" value="ECO:0007669"/>
    <property type="project" value="InterPro"/>
</dbReference>
<dbReference type="GO" id="GO:0005524">
    <property type="term" value="F:ATP binding"/>
    <property type="evidence" value="ECO:0007669"/>
    <property type="project" value="InterPro"/>
</dbReference>
<dbReference type="InterPro" id="IPR000719">
    <property type="entry name" value="Prot_kinase_dom"/>
</dbReference>
<dbReference type="Pfam" id="PF06985">
    <property type="entry name" value="HET"/>
    <property type="match status" value="1"/>
</dbReference>
<dbReference type="PANTHER" id="PTHR33112">
    <property type="entry name" value="DOMAIN PROTEIN, PUTATIVE-RELATED"/>
    <property type="match status" value="1"/>
</dbReference>
<evidence type="ECO:0000256" key="1">
    <source>
        <dbReference type="SAM" id="MobiDB-lite"/>
    </source>
</evidence>
<dbReference type="EMBL" id="MU004234">
    <property type="protein sequence ID" value="KAF2670438.1"/>
    <property type="molecule type" value="Genomic_DNA"/>
</dbReference>
<dbReference type="Proteomes" id="UP000799302">
    <property type="component" value="Unassembled WGS sequence"/>
</dbReference>
<dbReference type="SMART" id="SM00220">
    <property type="entry name" value="S_TKc"/>
    <property type="match status" value="1"/>
</dbReference>
<keyword evidence="4" id="KW-1185">Reference proteome</keyword>